<comment type="catalytic activity">
    <reaction evidence="1 16">
        <text>(R)-pantothenate + ATP = (R)-4'-phosphopantothenate + ADP + H(+)</text>
        <dbReference type="Rhea" id="RHEA:16373"/>
        <dbReference type="ChEBI" id="CHEBI:10986"/>
        <dbReference type="ChEBI" id="CHEBI:15378"/>
        <dbReference type="ChEBI" id="CHEBI:29032"/>
        <dbReference type="ChEBI" id="CHEBI:30616"/>
        <dbReference type="ChEBI" id="CHEBI:456216"/>
        <dbReference type="EC" id="2.7.1.33"/>
    </reaction>
</comment>
<feature type="active site" description="Proton acceptor" evidence="16">
    <location>
        <position position="108"/>
    </location>
</feature>
<feature type="binding site" evidence="16">
    <location>
        <position position="131"/>
    </location>
    <ligand>
        <name>ATP</name>
        <dbReference type="ChEBI" id="CHEBI:30616"/>
    </ligand>
</feature>
<dbReference type="EMBL" id="JACRTL010000008">
    <property type="protein sequence ID" value="MBC8611786.1"/>
    <property type="molecule type" value="Genomic_DNA"/>
</dbReference>
<comment type="pathway">
    <text evidence="4 16">Cofactor biosynthesis; coenzyme A biosynthesis; CoA from (R)-pantothenate: step 1/5.</text>
</comment>
<keyword evidence="13 16" id="KW-0173">Coenzyme A biosynthesis</keyword>
<evidence type="ECO:0000313" key="18">
    <source>
        <dbReference type="Proteomes" id="UP000632659"/>
    </source>
</evidence>
<organism evidence="17 18">
    <name type="scientific">Massiliimalia timonensis</name>
    <dbReference type="NCBI Taxonomy" id="1987501"/>
    <lineage>
        <taxon>Bacteria</taxon>
        <taxon>Bacillati</taxon>
        <taxon>Bacillota</taxon>
        <taxon>Clostridia</taxon>
        <taxon>Eubacteriales</taxon>
        <taxon>Oscillospiraceae</taxon>
        <taxon>Massiliimalia</taxon>
    </lineage>
</organism>
<accession>A0A8J6TS06</accession>
<reference evidence="17" key="1">
    <citation type="submission" date="2020-08" db="EMBL/GenBank/DDBJ databases">
        <title>Genome public.</title>
        <authorList>
            <person name="Liu C."/>
            <person name="Sun Q."/>
        </authorList>
    </citation>
    <scope>NUCLEOTIDE SEQUENCE</scope>
    <source>
        <strain evidence="17">NSJ-15</strain>
    </source>
</reference>
<comment type="caution">
    <text evidence="16">Lacks conserved residue(s) required for the propagation of feature annotation.</text>
</comment>
<name>A0A8J6TS06_9FIRM</name>
<comment type="caution">
    <text evidence="17">The sequence shown here is derived from an EMBL/GenBank/DDBJ whole genome shotgun (WGS) entry which is preliminary data.</text>
</comment>
<evidence type="ECO:0000256" key="4">
    <source>
        <dbReference type="ARBA" id="ARBA00005225"/>
    </source>
</evidence>
<evidence type="ECO:0000256" key="2">
    <source>
        <dbReference type="ARBA" id="ARBA00001958"/>
    </source>
</evidence>
<evidence type="ECO:0000256" key="6">
    <source>
        <dbReference type="ARBA" id="ARBA00012102"/>
    </source>
</evidence>
<dbReference type="PANTHER" id="PTHR34265">
    <property type="entry name" value="TYPE III PANTOTHENATE KINASE"/>
    <property type="match status" value="1"/>
</dbReference>
<dbReference type="GO" id="GO:0005524">
    <property type="term" value="F:ATP binding"/>
    <property type="evidence" value="ECO:0007669"/>
    <property type="project" value="UniProtKB-UniRule"/>
</dbReference>
<dbReference type="EC" id="2.7.1.33" evidence="6 16"/>
<keyword evidence="7 16" id="KW-0963">Cytoplasm</keyword>
<comment type="similarity">
    <text evidence="14 16">Belongs to the type III pantothenate kinase family.</text>
</comment>
<protein>
    <recommendedName>
        <fullName evidence="15 16">Type III pantothenate kinase</fullName>
        <ecNumber evidence="6 16">2.7.1.33</ecNumber>
    </recommendedName>
    <alternativeName>
        <fullName evidence="16">PanK-III</fullName>
    </alternativeName>
    <alternativeName>
        <fullName evidence="16">Pantothenic acid kinase</fullName>
    </alternativeName>
</protein>
<comment type="subcellular location">
    <subcellularLocation>
        <location evidence="3 16">Cytoplasm</location>
    </subcellularLocation>
</comment>
<gene>
    <name evidence="16" type="primary">coaX</name>
    <name evidence="17" type="ORF">H8702_11860</name>
</gene>
<evidence type="ECO:0000256" key="14">
    <source>
        <dbReference type="ARBA" id="ARBA00038036"/>
    </source>
</evidence>
<dbReference type="GO" id="GO:0015937">
    <property type="term" value="P:coenzyme A biosynthetic process"/>
    <property type="evidence" value="ECO:0007669"/>
    <property type="project" value="UniProtKB-UniRule"/>
</dbReference>
<dbReference type="CDD" id="cd24015">
    <property type="entry name" value="ASKHA_NBD_PanK-III"/>
    <property type="match status" value="1"/>
</dbReference>
<dbReference type="InterPro" id="IPR043129">
    <property type="entry name" value="ATPase_NBD"/>
</dbReference>
<feature type="binding site" evidence="16">
    <location>
        <begin position="6"/>
        <end position="13"/>
    </location>
    <ligand>
        <name>ATP</name>
        <dbReference type="ChEBI" id="CHEBI:30616"/>
    </ligand>
</feature>
<evidence type="ECO:0000256" key="5">
    <source>
        <dbReference type="ARBA" id="ARBA00011738"/>
    </source>
</evidence>
<evidence type="ECO:0000313" key="17">
    <source>
        <dbReference type="EMBL" id="MBC8611786.1"/>
    </source>
</evidence>
<evidence type="ECO:0000256" key="8">
    <source>
        <dbReference type="ARBA" id="ARBA00022679"/>
    </source>
</evidence>
<evidence type="ECO:0000256" key="1">
    <source>
        <dbReference type="ARBA" id="ARBA00001206"/>
    </source>
</evidence>
<evidence type="ECO:0000256" key="15">
    <source>
        <dbReference type="ARBA" id="ARBA00040883"/>
    </source>
</evidence>
<comment type="cofactor">
    <cofactor evidence="2">
        <name>K(+)</name>
        <dbReference type="ChEBI" id="CHEBI:29103"/>
    </cofactor>
</comment>
<proteinExistence type="inferred from homology"/>
<comment type="function">
    <text evidence="16">Catalyzes the phosphorylation of pantothenate (Pan), the first step in CoA biosynthesis.</text>
</comment>
<evidence type="ECO:0000256" key="13">
    <source>
        <dbReference type="ARBA" id="ARBA00022993"/>
    </source>
</evidence>
<sequence>MVLTIYIENTIVTFGVFDDDRLCYAASIAAQPNATEYEYAGSLKQILSLQATPLSEIDGAMIASVVPMLTQKLKQAVSLLLGIEAGIVGAGVKTGLNLKVSTATLGADFVCAAVCAVAEYTAPCVIVSMGTATTFSAIDPRGVFCGTAITAGVGVCLQALHQSAAQLPQISMEAPASVIGTNTVSSMQSGLVYGTAAMVDGMCRKYEIQLGQSPCFLATGQYADVIVPHCETRFVKDPYLVLKGLYRIYQKNHTNK</sequence>
<dbReference type="InterPro" id="IPR004619">
    <property type="entry name" value="Type_III_PanK"/>
</dbReference>
<comment type="cofactor">
    <cofactor evidence="16">
        <name>NH4(+)</name>
        <dbReference type="ChEBI" id="CHEBI:28938"/>
    </cofactor>
    <cofactor evidence="16">
        <name>K(+)</name>
        <dbReference type="ChEBI" id="CHEBI:29103"/>
    </cofactor>
    <text evidence="16">A monovalent cation. Ammonium or potassium.</text>
</comment>
<dbReference type="UniPathway" id="UPA00241">
    <property type="reaction ID" value="UER00352"/>
</dbReference>
<dbReference type="Proteomes" id="UP000632659">
    <property type="component" value="Unassembled WGS sequence"/>
</dbReference>
<dbReference type="NCBIfam" id="TIGR00671">
    <property type="entry name" value="baf"/>
    <property type="match status" value="1"/>
</dbReference>
<evidence type="ECO:0000256" key="16">
    <source>
        <dbReference type="HAMAP-Rule" id="MF_01274"/>
    </source>
</evidence>
<evidence type="ECO:0000256" key="12">
    <source>
        <dbReference type="ARBA" id="ARBA00022958"/>
    </source>
</evidence>
<evidence type="ECO:0000256" key="10">
    <source>
        <dbReference type="ARBA" id="ARBA00022777"/>
    </source>
</evidence>
<evidence type="ECO:0000256" key="7">
    <source>
        <dbReference type="ARBA" id="ARBA00022490"/>
    </source>
</evidence>
<keyword evidence="8 16" id="KW-0808">Transferase</keyword>
<dbReference type="GO" id="GO:0004594">
    <property type="term" value="F:pantothenate kinase activity"/>
    <property type="evidence" value="ECO:0007669"/>
    <property type="project" value="UniProtKB-UniRule"/>
</dbReference>
<dbReference type="HAMAP" id="MF_01274">
    <property type="entry name" value="Pantothen_kinase_3"/>
    <property type="match status" value="1"/>
</dbReference>
<dbReference type="Pfam" id="PF03309">
    <property type="entry name" value="Pan_kinase"/>
    <property type="match status" value="1"/>
</dbReference>
<dbReference type="GO" id="GO:0005737">
    <property type="term" value="C:cytoplasm"/>
    <property type="evidence" value="ECO:0007669"/>
    <property type="project" value="UniProtKB-SubCell"/>
</dbReference>
<dbReference type="PANTHER" id="PTHR34265:SF1">
    <property type="entry name" value="TYPE III PANTOTHENATE KINASE"/>
    <property type="match status" value="1"/>
</dbReference>
<keyword evidence="12 16" id="KW-0630">Potassium</keyword>
<keyword evidence="11 16" id="KW-0067">ATP-binding</keyword>
<dbReference type="AlphaFoldDB" id="A0A8J6TS06"/>
<dbReference type="SUPFAM" id="SSF53067">
    <property type="entry name" value="Actin-like ATPase domain"/>
    <property type="match status" value="2"/>
</dbReference>
<evidence type="ECO:0000256" key="11">
    <source>
        <dbReference type="ARBA" id="ARBA00022840"/>
    </source>
</evidence>
<comment type="subunit">
    <text evidence="5 16">Homodimer.</text>
</comment>
<dbReference type="Gene3D" id="3.30.420.40">
    <property type="match status" value="2"/>
</dbReference>
<evidence type="ECO:0000256" key="9">
    <source>
        <dbReference type="ARBA" id="ARBA00022741"/>
    </source>
</evidence>
<keyword evidence="10 16" id="KW-0418">Kinase</keyword>
<keyword evidence="18" id="KW-1185">Reference proteome</keyword>
<feature type="binding site" evidence="16">
    <location>
        <begin position="106"/>
        <end position="109"/>
    </location>
    <ligand>
        <name>substrate</name>
    </ligand>
</feature>
<feature type="binding site" evidence="16">
    <location>
        <position position="183"/>
    </location>
    <ligand>
        <name>substrate</name>
    </ligand>
</feature>
<dbReference type="RefSeq" id="WP_187536765.1">
    <property type="nucleotide sequence ID" value="NZ_JACRTL010000008.1"/>
</dbReference>
<evidence type="ECO:0000256" key="3">
    <source>
        <dbReference type="ARBA" id="ARBA00004496"/>
    </source>
</evidence>
<keyword evidence="9 16" id="KW-0547">Nucleotide-binding</keyword>